<dbReference type="SUPFAM" id="SSF102886">
    <property type="entry name" value="Coproporphyrinogen III oxidase"/>
    <property type="match status" value="1"/>
</dbReference>
<dbReference type="Pfam" id="PF01218">
    <property type="entry name" value="Coprogen_oxidas"/>
    <property type="match status" value="1"/>
</dbReference>
<comment type="pathway">
    <text evidence="1">Porphyrin-containing compound metabolism; protoporphyrin-IX biosynthesis; protoporphyrinogen-IX from coproporphyrinogen-III (O2 route): step 1/1.</text>
</comment>
<evidence type="ECO:0000256" key="5">
    <source>
        <dbReference type="ARBA" id="ARBA00023002"/>
    </source>
</evidence>
<proteinExistence type="inferred from homology"/>
<evidence type="ECO:0000256" key="6">
    <source>
        <dbReference type="ARBA" id="ARBA00023244"/>
    </source>
</evidence>
<dbReference type="InterPro" id="IPR036406">
    <property type="entry name" value="Coprogen_oxidase_aer_sf"/>
</dbReference>
<comment type="subunit">
    <text evidence="3">Homodimer.</text>
</comment>
<evidence type="ECO:0000256" key="3">
    <source>
        <dbReference type="ARBA" id="ARBA00011738"/>
    </source>
</evidence>
<dbReference type="GO" id="GO:0005737">
    <property type="term" value="C:cytoplasm"/>
    <property type="evidence" value="ECO:0007669"/>
    <property type="project" value="TreeGrafter"/>
</dbReference>
<dbReference type="PIRSF" id="PIRSF000166">
    <property type="entry name" value="Coproporphyri_ox"/>
    <property type="match status" value="1"/>
</dbReference>
<evidence type="ECO:0000313" key="7">
    <source>
        <dbReference type="EMBL" id="CAI2373215.1"/>
    </source>
</evidence>
<reference evidence="7" key="1">
    <citation type="submission" date="2023-07" db="EMBL/GenBank/DDBJ databases">
        <authorList>
            <consortium name="AG Swart"/>
            <person name="Singh M."/>
            <person name="Singh A."/>
            <person name="Seah K."/>
            <person name="Emmerich C."/>
        </authorList>
    </citation>
    <scope>NUCLEOTIDE SEQUENCE</scope>
    <source>
        <strain evidence="7">DP1</strain>
    </source>
</reference>
<sequence>METTQTSESITQNLEKPSPKFIEEFKEYIFNLQDEIVAGLQEHEEKKFVKNPWEKDLEHNKGNGSACIVENGTTYEKAGVNVSQLTIKITPGIYKTMSDQNHMRTISADSLDNYQMFACGLSLVIHPLNPFVPTVHANYRVLIIIHKETSEIEDWWFGGGCDLTPIYLNVSDAIHFHKVLKEACDKHDETYYQKYKDICDKYFYIPYRKESRGIGGIFFENLNDKPFREIFEFAKECGNSFVESYCPIVARRKNTPYTEDHEDFRKWRRSRYAEFNLVFDRGTKFGLHTPNANIENILMSLPMSCSWKYNYKPKNKEEEKILDVLQNPKDWVNHPTNVLSKSFSRSRSTILSYPLVQFSKEEENPDKDSS</sequence>
<evidence type="ECO:0000256" key="4">
    <source>
        <dbReference type="ARBA" id="ARBA00012869"/>
    </source>
</evidence>
<name>A0AAD1XI93_EUPCR</name>
<comment type="caution">
    <text evidence="7">The sequence shown here is derived from an EMBL/GenBank/DDBJ whole genome shotgun (WGS) entry which is preliminary data.</text>
</comment>
<dbReference type="GO" id="GO:0006782">
    <property type="term" value="P:protoporphyrinogen IX biosynthetic process"/>
    <property type="evidence" value="ECO:0007669"/>
    <property type="project" value="TreeGrafter"/>
</dbReference>
<dbReference type="Gene3D" id="3.40.1500.10">
    <property type="entry name" value="Coproporphyrinogen III oxidase, aerobic"/>
    <property type="match status" value="1"/>
</dbReference>
<dbReference type="PANTHER" id="PTHR10755:SF0">
    <property type="entry name" value="OXYGEN-DEPENDENT COPROPORPHYRINOGEN-III OXIDASE, MITOCHONDRIAL"/>
    <property type="match status" value="1"/>
</dbReference>
<dbReference type="EMBL" id="CAMPGE010014549">
    <property type="protein sequence ID" value="CAI2373215.1"/>
    <property type="molecule type" value="Genomic_DNA"/>
</dbReference>
<dbReference type="InterPro" id="IPR001260">
    <property type="entry name" value="Coprogen_oxidase_aer"/>
</dbReference>
<dbReference type="PANTHER" id="PTHR10755">
    <property type="entry name" value="COPROPORPHYRINOGEN III OXIDASE, MITOCHONDRIAL"/>
    <property type="match status" value="1"/>
</dbReference>
<comment type="similarity">
    <text evidence="2">Belongs to the aerobic coproporphyrinogen-III oxidase family.</text>
</comment>
<dbReference type="PRINTS" id="PR00073">
    <property type="entry name" value="COPRGNOXDASE"/>
</dbReference>
<organism evidence="7 8">
    <name type="scientific">Euplotes crassus</name>
    <dbReference type="NCBI Taxonomy" id="5936"/>
    <lineage>
        <taxon>Eukaryota</taxon>
        <taxon>Sar</taxon>
        <taxon>Alveolata</taxon>
        <taxon>Ciliophora</taxon>
        <taxon>Intramacronucleata</taxon>
        <taxon>Spirotrichea</taxon>
        <taxon>Hypotrichia</taxon>
        <taxon>Euplotida</taxon>
        <taxon>Euplotidae</taxon>
        <taxon>Moneuplotes</taxon>
    </lineage>
</organism>
<accession>A0AAD1XI93</accession>
<dbReference type="GO" id="GO:0004109">
    <property type="term" value="F:coproporphyrinogen oxidase activity"/>
    <property type="evidence" value="ECO:0007669"/>
    <property type="project" value="UniProtKB-EC"/>
</dbReference>
<keyword evidence="6" id="KW-0627">Porphyrin biosynthesis</keyword>
<dbReference type="AlphaFoldDB" id="A0AAD1XI93"/>
<dbReference type="NCBIfam" id="NF003727">
    <property type="entry name" value="PRK05330.1"/>
    <property type="match status" value="1"/>
</dbReference>
<protein>
    <recommendedName>
        <fullName evidence="4">coproporphyrinogen oxidase</fullName>
        <ecNumber evidence="4">1.3.3.3</ecNumber>
    </recommendedName>
</protein>
<evidence type="ECO:0000313" key="8">
    <source>
        <dbReference type="Proteomes" id="UP001295684"/>
    </source>
</evidence>
<keyword evidence="5" id="KW-0560">Oxidoreductase</keyword>
<dbReference type="EC" id="1.3.3.3" evidence="4"/>
<dbReference type="Proteomes" id="UP001295684">
    <property type="component" value="Unassembled WGS sequence"/>
</dbReference>
<gene>
    <name evidence="7" type="ORF">ECRASSUSDP1_LOCUS14555</name>
</gene>
<evidence type="ECO:0000256" key="2">
    <source>
        <dbReference type="ARBA" id="ARBA00010644"/>
    </source>
</evidence>
<keyword evidence="8" id="KW-1185">Reference proteome</keyword>
<evidence type="ECO:0000256" key="1">
    <source>
        <dbReference type="ARBA" id="ARBA00005168"/>
    </source>
</evidence>